<dbReference type="PANTHER" id="PTHR43309:SF3">
    <property type="entry name" value="5-OXOPROLINASE SUBUNIT C"/>
    <property type="match status" value="1"/>
</dbReference>
<evidence type="ECO:0000313" key="5">
    <source>
        <dbReference type="EMBL" id="GLY69626.1"/>
    </source>
</evidence>
<reference evidence="5" key="1">
    <citation type="submission" date="2023-03" db="EMBL/GenBank/DDBJ databases">
        <title>Amycolatopsis taiwanensis NBRC 103393.</title>
        <authorList>
            <person name="Ichikawa N."/>
            <person name="Sato H."/>
            <person name="Tonouchi N."/>
        </authorList>
    </citation>
    <scope>NUCLEOTIDE SEQUENCE</scope>
    <source>
        <strain evidence="5">NBRC 103393</strain>
    </source>
</reference>
<dbReference type="InterPro" id="IPR003778">
    <property type="entry name" value="CT_A_B"/>
</dbReference>
<organism evidence="5 6">
    <name type="scientific">Amycolatopsis taiwanensis</name>
    <dbReference type="NCBI Taxonomy" id="342230"/>
    <lineage>
        <taxon>Bacteria</taxon>
        <taxon>Bacillati</taxon>
        <taxon>Actinomycetota</taxon>
        <taxon>Actinomycetes</taxon>
        <taxon>Pseudonocardiales</taxon>
        <taxon>Pseudonocardiaceae</taxon>
        <taxon>Amycolatopsis</taxon>
    </lineage>
</organism>
<dbReference type="Gene3D" id="2.40.100.10">
    <property type="entry name" value="Cyclophilin-like"/>
    <property type="match status" value="1"/>
</dbReference>
<dbReference type="PANTHER" id="PTHR43309">
    <property type="entry name" value="5-OXOPROLINASE SUBUNIT C"/>
    <property type="match status" value="1"/>
</dbReference>
<dbReference type="GO" id="GO:0005524">
    <property type="term" value="F:ATP binding"/>
    <property type="evidence" value="ECO:0007669"/>
    <property type="project" value="UniProtKB-KW"/>
</dbReference>
<accession>A0A9W6R540</accession>
<keyword evidence="3" id="KW-0067">ATP-binding</keyword>
<dbReference type="EMBL" id="BSTI01000017">
    <property type="protein sequence ID" value="GLY69626.1"/>
    <property type="molecule type" value="Genomic_DNA"/>
</dbReference>
<dbReference type="InterPro" id="IPR052708">
    <property type="entry name" value="PxpC"/>
</dbReference>
<evidence type="ECO:0000259" key="4">
    <source>
        <dbReference type="SMART" id="SM00797"/>
    </source>
</evidence>
<dbReference type="AlphaFoldDB" id="A0A9W6R540"/>
<keyword evidence="6" id="KW-1185">Reference proteome</keyword>
<evidence type="ECO:0000256" key="3">
    <source>
        <dbReference type="ARBA" id="ARBA00022840"/>
    </source>
</evidence>
<sequence length="336" mass="35489">MAGSVAALEVSAPGLQTTIQDCPGRIGLQSRGFFPAGPADDLGFRVANALVGNDPTAAALEITAGRCEFGVVTDTVLAVTGADGAEITCNGRTLPMWQTVLVPAGAVIAIAAVRGPGFRLYLAVAGGIDVPVVMGSRATYTVGGIGGIEGRPLMRGDVVRRFAASARSARRVPQDLRPVLTDTWEIEVMRGPHADDGLLTEEDWEDFLTRRWKVDLSSDRGGVRLNPHRFRWARPSGGVAGGHPSNILDGQFPLGGIAAHGDVLVILGPDGPTSDGFCVIATVVAAGRWKTGQARPGRDVIRFREVSLDEALTLAERVEYATHPEHYDVLPNHHVG</sequence>
<dbReference type="SUPFAM" id="SSF50891">
    <property type="entry name" value="Cyclophilin-like"/>
    <property type="match status" value="1"/>
</dbReference>
<keyword evidence="1" id="KW-0547">Nucleotide-binding</keyword>
<evidence type="ECO:0000256" key="2">
    <source>
        <dbReference type="ARBA" id="ARBA00022801"/>
    </source>
</evidence>
<dbReference type="Pfam" id="PF02626">
    <property type="entry name" value="CT_A_B"/>
    <property type="match status" value="1"/>
</dbReference>
<dbReference type="InterPro" id="IPR029000">
    <property type="entry name" value="Cyclophilin-like_dom_sf"/>
</dbReference>
<evidence type="ECO:0000313" key="6">
    <source>
        <dbReference type="Proteomes" id="UP001165136"/>
    </source>
</evidence>
<keyword evidence="2" id="KW-0378">Hydrolase</keyword>
<protein>
    <recommendedName>
        <fullName evidence="4">Carboxyltransferase domain-containing protein</fullName>
    </recommendedName>
</protein>
<gene>
    <name evidence="5" type="ORF">Atai01_62450</name>
</gene>
<name>A0A9W6R540_9PSEU</name>
<dbReference type="Proteomes" id="UP001165136">
    <property type="component" value="Unassembled WGS sequence"/>
</dbReference>
<proteinExistence type="predicted"/>
<dbReference type="SMART" id="SM00797">
    <property type="entry name" value="AHS2"/>
    <property type="match status" value="1"/>
</dbReference>
<evidence type="ECO:0000256" key="1">
    <source>
        <dbReference type="ARBA" id="ARBA00022741"/>
    </source>
</evidence>
<feature type="domain" description="Carboxyltransferase" evidence="4">
    <location>
        <begin position="30"/>
        <end position="321"/>
    </location>
</feature>
<dbReference type="GO" id="GO:0016787">
    <property type="term" value="F:hydrolase activity"/>
    <property type="evidence" value="ECO:0007669"/>
    <property type="project" value="UniProtKB-KW"/>
</dbReference>
<comment type="caution">
    <text evidence="5">The sequence shown here is derived from an EMBL/GenBank/DDBJ whole genome shotgun (WGS) entry which is preliminary data.</text>
</comment>
<dbReference type="RefSeq" id="WP_285489111.1">
    <property type="nucleotide sequence ID" value="NZ_BSTI01000017.1"/>
</dbReference>